<keyword evidence="3" id="KW-0547">Nucleotide-binding</keyword>
<evidence type="ECO:0000256" key="4">
    <source>
        <dbReference type="ARBA" id="ARBA00022840"/>
    </source>
</evidence>
<evidence type="ECO:0000259" key="5">
    <source>
        <dbReference type="PROSITE" id="PS50893"/>
    </source>
</evidence>
<dbReference type="PROSITE" id="PS00211">
    <property type="entry name" value="ABC_TRANSPORTER_1"/>
    <property type="match status" value="1"/>
</dbReference>
<dbReference type="PANTHER" id="PTHR43335:SF8">
    <property type="entry name" value="ABC TRANSPORTER, ATP-BINDING PROTEIN"/>
    <property type="match status" value="1"/>
</dbReference>
<comment type="similarity">
    <text evidence="1">Belongs to the ABC transporter superfamily.</text>
</comment>
<evidence type="ECO:0000256" key="1">
    <source>
        <dbReference type="ARBA" id="ARBA00005417"/>
    </source>
</evidence>
<dbReference type="InterPro" id="IPR003593">
    <property type="entry name" value="AAA+_ATPase"/>
</dbReference>
<keyword evidence="7" id="KW-1185">Reference proteome</keyword>
<reference evidence="6 7" key="1">
    <citation type="submission" date="2020-08" db="EMBL/GenBank/DDBJ databases">
        <title>Cohnella phylogeny.</title>
        <authorList>
            <person name="Dunlap C."/>
        </authorList>
    </citation>
    <scope>NUCLEOTIDE SEQUENCE [LARGE SCALE GENOMIC DNA]</scope>
    <source>
        <strain evidence="6 7">CBP 2801</strain>
    </source>
</reference>
<keyword evidence="2" id="KW-0813">Transport</keyword>
<evidence type="ECO:0000256" key="3">
    <source>
        <dbReference type="ARBA" id="ARBA00022741"/>
    </source>
</evidence>
<evidence type="ECO:0000313" key="6">
    <source>
        <dbReference type="EMBL" id="MBB6730402.1"/>
    </source>
</evidence>
<name>A0A7X0VUL5_9BACL</name>
<dbReference type="Pfam" id="PF00005">
    <property type="entry name" value="ABC_tran"/>
    <property type="match status" value="1"/>
</dbReference>
<dbReference type="GO" id="GO:0005524">
    <property type="term" value="F:ATP binding"/>
    <property type="evidence" value="ECO:0007669"/>
    <property type="project" value="UniProtKB-KW"/>
</dbReference>
<dbReference type="InterPro" id="IPR003439">
    <property type="entry name" value="ABC_transporter-like_ATP-bd"/>
</dbReference>
<keyword evidence="4 6" id="KW-0067">ATP-binding</keyword>
<dbReference type="CDD" id="cd03268">
    <property type="entry name" value="ABC_BcrA_bacitracin_resist"/>
    <property type="match status" value="1"/>
</dbReference>
<sequence length="306" mass="34152">MSYVLRTRHLTKRYGQKAIVQDLNMNVRAGDIYGFLGQNGAGKTTTLRMIMGLIRPTAGEIEWFGEGRAGERARAFERVGAIIEYPGFYLNLSAADNLEIHRRLMGMGNKEAIDDVLTTVGLIGAKRQKVKSYSLGMKQRLGIARALLHHPELLILDEPTNGLDPGGIKEIRQLFLRLAKQRGITFIISSHLLSEIEQLATRVGIIHQGKLLEEIDYEALQRKSRRYLEIKVDDERRAAYILEQQLNASDYVAAGPGVLHLYEHLDRAADVNYTLATHGIGVKGIALSGDKLEDYFLKMTGGDPLV</sequence>
<dbReference type="PROSITE" id="PS50893">
    <property type="entry name" value="ABC_TRANSPORTER_2"/>
    <property type="match status" value="1"/>
</dbReference>
<dbReference type="RefSeq" id="WP_185128072.1">
    <property type="nucleotide sequence ID" value="NZ_JACJVO010000007.1"/>
</dbReference>
<dbReference type="Proteomes" id="UP000564644">
    <property type="component" value="Unassembled WGS sequence"/>
</dbReference>
<feature type="domain" description="ABC transporter" evidence="5">
    <location>
        <begin position="5"/>
        <end position="233"/>
    </location>
</feature>
<evidence type="ECO:0000313" key="7">
    <source>
        <dbReference type="Proteomes" id="UP000564644"/>
    </source>
</evidence>
<organism evidence="6 7">
    <name type="scientific">Cohnella zeiphila</name>
    <dbReference type="NCBI Taxonomy" id="2761120"/>
    <lineage>
        <taxon>Bacteria</taxon>
        <taxon>Bacillati</taxon>
        <taxon>Bacillota</taxon>
        <taxon>Bacilli</taxon>
        <taxon>Bacillales</taxon>
        <taxon>Paenibacillaceae</taxon>
        <taxon>Cohnella</taxon>
    </lineage>
</organism>
<proteinExistence type="inferred from homology"/>
<dbReference type="EMBL" id="JACJVO010000007">
    <property type="protein sequence ID" value="MBB6730402.1"/>
    <property type="molecule type" value="Genomic_DNA"/>
</dbReference>
<dbReference type="SUPFAM" id="SSF52540">
    <property type="entry name" value="P-loop containing nucleoside triphosphate hydrolases"/>
    <property type="match status" value="1"/>
</dbReference>
<dbReference type="PANTHER" id="PTHR43335">
    <property type="entry name" value="ABC TRANSPORTER, ATP-BINDING PROTEIN"/>
    <property type="match status" value="1"/>
</dbReference>
<dbReference type="AlphaFoldDB" id="A0A7X0VUL5"/>
<comment type="caution">
    <text evidence="6">The sequence shown here is derived from an EMBL/GenBank/DDBJ whole genome shotgun (WGS) entry which is preliminary data.</text>
</comment>
<dbReference type="GO" id="GO:0016887">
    <property type="term" value="F:ATP hydrolysis activity"/>
    <property type="evidence" value="ECO:0007669"/>
    <property type="project" value="InterPro"/>
</dbReference>
<protein>
    <submittedName>
        <fullName evidence="6">ABC transporter ATP-binding protein</fullName>
    </submittedName>
</protein>
<gene>
    <name evidence="6" type="ORF">H7C18_05765</name>
</gene>
<dbReference type="Gene3D" id="3.40.50.300">
    <property type="entry name" value="P-loop containing nucleotide triphosphate hydrolases"/>
    <property type="match status" value="1"/>
</dbReference>
<dbReference type="SMART" id="SM00382">
    <property type="entry name" value="AAA"/>
    <property type="match status" value="1"/>
</dbReference>
<accession>A0A7X0VUL5</accession>
<dbReference type="InterPro" id="IPR027417">
    <property type="entry name" value="P-loop_NTPase"/>
</dbReference>
<evidence type="ECO:0000256" key="2">
    <source>
        <dbReference type="ARBA" id="ARBA00022448"/>
    </source>
</evidence>
<dbReference type="InterPro" id="IPR017871">
    <property type="entry name" value="ABC_transporter-like_CS"/>
</dbReference>